<dbReference type="Proteomes" id="UP000294003">
    <property type="component" value="Unassembled WGS sequence"/>
</dbReference>
<feature type="region of interest" description="Disordered" evidence="1">
    <location>
        <begin position="1"/>
        <end position="93"/>
    </location>
</feature>
<feature type="compositionally biased region" description="Basic and acidic residues" evidence="1">
    <location>
        <begin position="42"/>
        <end position="54"/>
    </location>
</feature>
<feature type="compositionally biased region" description="Basic and acidic residues" evidence="1">
    <location>
        <begin position="15"/>
        <end position="24"/>
    </location>
</feature>
<evidence type="ECO:0000256" key="1">
    <source>
        <dbReference type="SAM" id="MobiDB-lite"/>
    </source>
</evidence>
<evidence type="ECO:0000313" key="2">
    <source>
        <dbReference type="EMBL" id="RYO83396.1"/>
    </source>
</evidence>
<sequence length="157" mass="17507">MYATRLRSAQTRQHSPGDGRDEQGTCRPAPLAHVVAEEEDSREVGDGNPEKDILAEEENGQPPSTLRSRSSPDRSPAFYFSAHSPTSYAPHEEVATRHRRLYLQARLQGRSPVGRVTREPGRAPTNEVAREVLASRLRRPRVPDSGRMHYIPGSGFL</sequence>
<keyword evidence="3" id="KW-1185">Reference proteome</keyword>
<gene>
    <name evidence="2" type="ORF">DL762_006161</name>
</gene>
<name>A0ABY0H666_9PEZI</name>
<proteinExistence type="predicted"/>
<dbReference type="EMBL" id="QJNS01000189">
    <property type="protein sequence ID" value="RYO83396.1"/>
    <property type="molecule type" value="Genomic_DNA"/>
</dbReference>
<organism evidence="2 3">
    <name type="scientific">Monosporascus cannonballus</name>
    <dbReference type="NCBI Taxonomy" id="155416"/>
    <lineage>
        <taxon>Eukaryota</taxon>
        <taxon>Fungi</taxon>
        <taxon>Dikarya</taxon>
        <taxon>Ascomycota</taxon>
        <taxon>Pezizomycotina</taxon>
        <taxon>Sordariomycetes</taxon>
        <taxon>Xylariomycetidae</taxon>
        <taxon>Xylariales</taxon>
        <taxon>Xylariales incertae sedis</taxon>
        <taxon>Monosporascus</taxon>
    </lineage>
</organism>
<comment type="caution">
    <text evidence="2">The sequence shown here is derived from an EMBL/GenBank/DDBJ whole genome shotgun (WGS) entry which is preliminary data.</text>
</comment>
<reference evidence="2 3" key="1">
    <citation type="submission" date="2018-06" db="EMBL/GenBank/DDBJ databases">
        <title>Complete Genomes of Monosporascus.</title>
        <authorList>
            <person name="Robinson A.J."/>
            <person name="Natvig D.O."/>
        </authorList>
    </citation>
    <scope>NUCLEOTIDE SEQUENCE [LARGE SCALE GENOMIC DNA]</scope>
    <source>
        <strain evidence="2 3">CBS 609.92</strain>
    </source>
</reference>
<evidence type="ECO:0000313" key="3">
    <source>
        <dbReference type="Proteomes" id="UP000294003"/>
    </source>
</evidence>
<protein>
    <submittedName>
        <fullName evidence="2">Uncharacterized protein</fullName>
    </submittedName>
</protein>
<accession>A0ABY0H666</accession>